<reference evidence="1 2" key="1">
    <citation type="submission" date="2024-10" db="EMBL/GenBank/DDBJ databases">
        <authorList>
            <person name="Kim D."/>
        </authorList>
    </citation>
    <scope>NUCLEOTIDE SEQUENCE [LARGE SCALE GENOMIC DNA]</scope>
    <source>
        <strain evidence="1">BH-2024</strain>
    </source>
</reference>
<protein>
    <submittedName>
        <fullName evidence="1">Uncharacterized protein</fullName>
    </submittedName>
</protein>
<keyword evidence="2" id="KW-1185">Reference proteome</keyword>
<comment type="caution">
    <text evidence="1">The sequence shown here is derived from an EMBL/GenBank/DDBJ whole genome shotgun (WGS) entry which is preliminary data.</text>
</comment>
<evidence type="ECO:0000313" key="1">
    <source>
        <dbReference type="EMBL" id="KAL3098503.1"/>
    </source>
</evidence>
<dbReference type="AlphaFoldDB" id="A0ABD2K6N8"/>
<dbReference type="EMBL" id="JBICBT010000823">
    <property type="protein sequence ID" value="KAL3098503.1"/>
    <property type="molecule type" value="Genomic_DNA"/>
</dbReference>
<evidence type="ECO:0000313" key="2">
    <source>
        <dbReference type="Proteomes" id="UP001620626"/>
    </source>
</evidence>
<organism evidence="1 2">
    <name type="scientific">Heterodera trifolii</name>
    <dbReference type="NCBI Taxonomy" id="157864"/>
    <lineage>
        <taxon>Eukaryota</taxon>
        <taxon>Metazoa</taxon>
        <taxon>Ecdysozoa</taxon>
        <taxon>Nematoda</taxon>
        <taxon>Chromadorea</taxon>
        <taxon>Rhabditida</taxon>
        <taxon>Tylenchina</taxon>
        <taxon>Tylenchomorpha</taxon>
        <taxon>Tylenchoidea</taxon>
        <taxon>Heteroderidae</taxon>
        <taxon>Heteroderinae</taxon>
        <taxon>Heterodera</taxon>
    </lineage>
</organism>
<dbReference type="Proteomes" id="UP001620626">
    <property type="component" value="Unassembled WGS sequence"/>
</dbReference>
<name>A0ABD2K6N8_9BILA</name>
<gene>
    <name evidence="1" type="ORF">niasHT_021362</name>
</gene>
<sequence length="93" mass="10165">MNAFAWPTVHSLIRSFVPPPVQRKNAVPPIPTPPNAFHFIHFNSQLKGVFVADGRTILGLKFWGIFGAKCPGALFGGAEEEMCGDVPIHLLKL</sequence>
<proteinExistence type="predicted"/>
<accession>A0ABD2K6N8</accession>